<protein>
    <submittedName>
        <fullName evidence="1">Uncharacterized protein</fullName>
    </submittedName>
</protein>
<gene>
    <name evidence="1" type="ORF">BDN72DRAFT_732468</name>
</gene>
<dbReference type="Proteomes" id="UP000308600">
    <property type="component" value="Unassembled WGS sequence"/>
</dbReference>
<feature type="non-terminal residue" evidence="1">
    <location>
        <position position="1"/>
    </location>
</feature>
<keyword evidence="2" id="KW-1185">Reference proteome</keyword>
<accession>A0ACD3A3L7</accession>
<evidence type="ECO:0000313" key="2">
    <source>
        <dbReference type="Proteomes" id="UP000308600"/>
    </source>
</evidence>
<sequence>ENMAEVVWETLTRLDIANRIFTFMLDNASNNDTFVAGIASRAAKAGIFFDPKWARLRCLPHTIHLAAIQLLEAIGALSKESARKARSRQGCYQATVSDPVE</sequence>
<dbReference type="EMBL" id="ML208855">
    <property type="protein sequence ID" value="TFK59969.1"/>
    <property type="molecule type" value="Genomic_DNA"/>
</dbReference>
<feature type="non-terminal residue" evidence="1">
    <location>
        <position position="101"/>
    </location>
</feature>
<evidence type="ECO:0000313" key="1">
    <source>
        <dbReference type="EMBL" id="TFK59969.1"/>
    </source>
</evidence>
<name>A0ACD3A3L7_9AGAR</name>
<reference evidence="1 2" key="1">
    <citation type="journal article" date="2019" name="Nat. Ecol. Evol.">
        <title>Megaphylogeny resolves global patterns of mushroom evolution.</title>
        <authorList>
            <person name="Varga T."/>
            <person name="Krizsan K."/>
            <person name="Foldi C."/>
            <person name="Dima B."/>
            <person name="Sanchez-Garcia M."/>
            <person name="Sanchez-Ramirez S."/>
            <person name="Szollosi G.J."/>
            <person name="Szarkandi J.G."/>
            <person name="Papp V."/>
            <person name="Albert L."/>
            <person name="Andreopoulos W."/>
            <person name="Angelini C."/>
            <person name="Antonin V."/>
            <person name="Barry K.W."/>
            <person name="Bougher N.L."/>
            <person name="Buchanan P."/>
            <person name="Buyck B."/>
            <person name="Bense V."/>
            <person name="Catcheside P."/>
            <person name="Chovatia M."/>
            <person name="Cooper J."/>
            <person name="Damon W."/>
            <person name="Desjardin D."/>
            <person name="Finy P."/>
            <person name="Geml J."/>
            <person name="Haridas S."/>
            <person name="Hughes K."/>
            <person name="Justo A."/>
            <person name="Karasinski D."/>
            <person name="Kautmanova I."/>
            <person name="Kiss B."/>
            <person name="Kocsube S."/>
            <person name="Kotiranta H."/>
            <person name="LaButti K.M."/>
            <person name="Lechner B.E."/>
            <person name="Liimatainen K."/>
            <person name="Lipzen A."/>
            <person name="Lukacs Z."/>
            <person name="Mihaltcheva S."/>
            <person name="Morgado L.N."/>
            <person name="Niskanen T."/>
            <person name="Noordeloos M.E."/>
            <person name="Ohm R.A."/>
            <person name="Ortiz-Santana B."/>
            <person name="Ovrebo C."/>
            <person name="Racz N."/>
            <person name="Riley R."/>
            <person name="Savchenko A."/>
            <person name="Shiryaev A."/>
            <person name="Soop K."/>
            <person name="Spirin V."/>
            <person name="Szebenyi C."/>
            <person name="Tomsovsky M."/>
            <person name="Tulloss R.E."/>
            <person name="Uehling J."/>
            <person name="Grigoriev I.V."/>
            <person name="Vagvolgyi C."/>
            <person name="Papp T."/>
            <person name="Martin F.M."/>
            <person name="Miettinen O."/>
            <person name="Hibbett D.S."/>
            <person name="Nagy L.G."/>
        </authorList>
    </citation>
    <scope>NUCLEOTIDE SEQUENCE [LARGE SCALE GENOMIC DNA]</scope>
    <source>
        <strain evidence="1 2">NL-1719</strain>
    </source>
</reference>
<proteinExistence type="predicted"/>
<organism evidence="1 2">
    <name type="scientific">Pluteus cervinus</name>
    <dbReference type="NCBI Taxonomy" id="181527"/>
    <lineage>
        <taxon>Eukaryota</taxon>
        <taxon>Fungi</taxon>
        <taxon>Dikarya</taxon>
        <taxon>Basidiomycota</taxon>
        <taxon>Agaricomycotina</taxon>
        <taxon>Agaricomycetes</taxon>
        <taxon>Agaricomycetidae</taxon>
        <taxon>Agaricales</taxon>
        <taxon>Pluteineae</taxon>
        <taxon>Pluteaceae</taxon>
        <taxon>Pluteus</taxon>
    </lineage>
</organism>